<evidence type="ECO:0008006" key="4">
    <source>
        <dbReference type="Google" id="ProtNLM"/>
    </source>
</evidence>
<gene>
    <name evidence="2" type="ORF">AMJ74_03480</name>
</gene>
<keyword evidence="1" id="KW-0175">Coiled coil</keyword>
<organism evidence="2 3">
    <name type="scientific">candidate division WOR_3 bacterium SM1_77</name>
    <dbReference type="NCBI Taxonomy" id="1703778"/>
    <lineage>
        <taxon>Bacteria</taxon>
        <taxon>Bacteria division WOR-3</taxon>
    </lineage>
</organism>
<dbReference type="EMBL" id="LJVE01000052">
    <property type="protein sequence ID" value="KPL14370.1"/>
    <property type="molecule type" value="Genomic_DNA"/>
</dbReference>
<protein>
    <recommendedName>
        <fullName evidence="4">Cell division protein FtsL</fullName>
    </recommendedName>
</protein>
<dbReference type="AlphaFoldDB" id="A0A0S8JXY8"/>
<reference evidence="2 3" key="1">
    <citation type="journal article" date="2015" name="Microbiome">
        <title>Genomic resolution of linkages in carbon, nitrogen, and sulfur cycling among widespread estuary sediment bacteria.</title>
        <authorList>
            <person name="Baker B.J."/>
            <person name="Lazar C.S."/>
            <person name="Teske A.P."/>
            <person name="Dick G.J."/>
        </authorList>
    </citation>
    <scope>NUCLEOTIDE SEQUENCE [LARGE SCALE GENOMIC DNA]</scope>
    <source>
        <strain evidence="2">SM1_77</strain>
    </source>
</reference>
<feature type="coiled-coil region" evidence="1">
    <location>
        <begin position="13"/>
        <end position="47"/>
    </location>
</feature>
<evidence type="ECO:0000256" key="1">
    <source>
        <dbReference type="SAM" id="Coils"/>
    </source>
</evidence>
<evidence type="ECO:0000313" key="3">
    <source>
        <dbReference type="Proteomes" id="UP000050975"/>
    </source>
</evidence>
<comment type="caution">
    <text evidence="2">The sequence shown here is derived from an EMBL/GenBank/DDBJ whole genome shotgun (WGS) entry which is preliminary data.</text>
</comment>
<accession>A0A0S8JXY8</accession>
<dbReference type="Proteomes" id="UP000050975">
    <property type="component" value="Unassembled WGS sequence"/>
</dbReference>
<sequence length="79" mass="9117">MIFVAIVVYLFLLVFIESELVKIEVRNEDLRNNVIELRNRKKQLESDMIDVANLANIETAAKAMGYFFPEQNDILGVVE</sequence>
<name>A0A0S8JXY8_UNCW3</name>
<evidence type="ECO:0000313" key="2">
    <source>
        <dbReference type="EMBL" id="KPL14370.1"/>
    </source>
</evidence>
<proteinExistence type="predicted"/>